<feature type="region of interest" description="Disordered" evidence="1">
    <location>
        <begin position="1"/>
        <end position="20"/>
    </location>
</feature>
<proteinExistence type="predicted"/>
<dbReference type="GeneID" id="23462336"/>
<organism evidence="2 3">
    <name type="scientific">Pandoravirus inopinatum</name>
    <dbReference type="NCBI Taxonomy" id="1605721"/>
    <lineage>
        <taxon>Viruses</taxon>
        <taxon>Pandoravirus</taxon>
    </lineage>
</organism>
<evidence type="ECO:0000313" key="2">
    <source>
        <dbReference type="EMBL" id="AJF97419.1"/>
    </source>
</evidence>
<evidence type="ECO:0008006" key="4">
    <source>
        <dbReference type="Google" id="ProtNLM"/>
    </source>
</evidence>
<dbReference type="EMBL" id="KP136319">
    <property type="protein sequence ID" value="AJF97419.1"/>
    <property type="molecule type" value="Genomic_DNA"/>
</dbReference>
<sequence>MSTKRAKTPEPADSMPSAKKACRRDYNERAMTRMAKRGDLDGIKKVIDDVGYIPWHGIVQYKAAAHGRLPILELIYDKYVKGTRGSTCFRDEDEMSAAVLYSGDDDTIRWMCCTTGNCFALSMPTITAPMKTTRSDPTILAGRTGAPSRG</sequence>
<name>A0A0B5J1M6_9VIRU</name>
<dbReference type="Proteomes" id="UP000202511">
    <property type="component" value="Segment"/>
</dbReference>
<dbReference type="KEGG" id="vg:23462336"/>
<evidence type="ECO:0000256" key="1">
    <source>
        <dbReference type="SAM" id="MobiDB-lite"/>
    </source>
</evidence>
<accession>A0A0B5J1M6</accession>
<dbReference type="RefSeq" id="YP_009119654.1">
    <property type="nucleotide sequence ID" value="NC_026440.1"/>
</dbReference>
<reference evidence="2 3" key="1">
    <citation type="journal article" date="2015" name="Parasitol. Res.">
        <title>Viruses in close associations with free-living amoebae.</title>
        <authorList>
            <person name="Scheid P."/>
        </authorList>
    </citation>
    <scope>NUCLEOTIDE SEQUENCE [LARGE SCALE GENOMIC DNA]</scope>
    <source>
        <strain evidence="2">KlaHel</strain>
    </source>
</reference>
<protein>
    <recommendedName>
        <fullName evidence="4">Ankyrin repeat protein</fullName>
    </recommendedName>
</protein>
<evidence type="ECO:0000313" key="3">
    <source>
        <dbReference type="Proteomes" id="UP000202511"/>
    </source>
</evidence>